<evidence type="ECO:0000256" key="1">
    <source>
        <dbReference type="SAM" id="Phobius"/>
    </source>
</evidence>
<sequence>MNELSSHHSEEFVTLSDAEKHQLRALYRRSNGLGILQLTAHVFLIALALWLVHESVATPWYLPSAFILGAILTFLFAPLHECIHRTAFRSRMLNDVVATATGFILWLPPNYFRAFHLEHHRWTQVKDRDPELTDKNLDTSWQLLLHLSGYRYWHGNIGALIHHARGHVKEPYINPSKTPAVIVEARCFLLAYALCLAGSIFAFNGVLILYWWIPLLLGQPLLRLYLLAEHTLCPFTTDMFRNTRTTLTGQLVRFIAWNMPYHAEHHASMAIPFHALPAAHQLLQSRVKTQTPGYIAFHRQLLETLRNR</sequence>
<dbReference type="InterPro" id="IPR005804">
    <property type="entry name" value="FA_desaturase_dom"/>
</dbReference>
<dbReference type="GO" id="GO:0016020">
    <property type="term" value="C:membrane"/>
    <property type="evidence" value="ECO:0007669"/>
    <property type="project" value="GOC"/>
</dbReference>
<reference evidence="3" key="1">
    <citation type="submission" date="2018-05" db="EMBL/GenBank/DDBJ databases">
        <authorList>
            <person name="Lanie J.A."/>
            <person name="Ng W.-L."/>
            <person name="Kazmierczak K.M."/>
            <person name="Andrzejewski T.M."/>
            <person name="Davidsen T.M."/>
            <person name="Wayne K.J."/>
            <person name="Tettelin H."/>
            <person name="Glass J.I."/>
            <person name="Rusch D."/>
            <person name="Podicherti R."/>
            <person name="Tsui H.-C.T."/>
            <person name="Winkler M.E."/>
        </authorList>
    </citation>
    <scope>NUCLEOTIDE SEQUENCE</scope>
</reference>
<protein>
    <recommendedName>
        <fullName evidence="2">Fatty acid desaturase domain-containing protein</fullName>
    </recommendedName>
</protein>
<dbReference type="EMBL" id="UINC01001382">
    <property type="protein sequence ID" value="SUZ79292.1"/>
    <property type="molecule type" value="Genomic_DNA"/>
</dbReference>
<dbReference type="GO" id="GO:0046513">
    <property type="term" value="P:ceramide biosynthetic process"/>
    <property type="evidence" value="ECO:0007669"/>
    <property type="project" value="TreeGrafter"/>
</dbReference>
<dbReference type="PANTHER" id="PTHR12879:SF8">
    <property type="entry name" value="SPHINGOLIPID DELTA(4)-DESATURASE DES1"/>
    <property type="match status" value="1"/>
</dbReference>
<dbReference type="GO" id="GO:0042284">
    <property type="term" value="F:sphingolipid delta-4 desaturase activity"/>
    <property type="evidence" value="ECO:0007669"/>
    <property type="project" value="TreeGrafter"/>
</dbReference>
<feature type="transmembrane region" description="Helical" evidence="1">
    <location>
        <begin position="59"/>
        <end position="80"/>
    </location>
</feature>
<organism evidence="3">
    <name type="scientific">marine metagenome</name>
    <dbReference type="NCBI Taxonomy" id="408172"/>
    <lineage>
        <taxon>unclassified sequences</taxon>
        <taxon>metagenomes</taxon>
        <taxon>ecological metagenomes</taxon>
    </lineage>
</organism>
<proteinExistence type="predicted"/>
<name>A0A381QIY9_9ZZZZ</name>
<feature type="transmembrane region" description="Helical" evidence="1">
    <location>
        <begin position="33"/>
        <end position="53"/>
    </location>
</feature>
<keyword evidence="1" id="KW-0472">Membrane</keyword>
<evidence type="ECO:0000259" key="2">
    <source>
        <dbReference type="Pfam" id="PF00487"/>
    </source>
</evidence>
<feature type="transmembrane region" description="Helical" evidence="1">
    <location>
        <begin position="189"/>
        <end position="213"/>
    </location>
</feature>
<dbReference type="Pfam" id="PF00487">
    <property type="entry name" value="FA_desaturase"/>
    <property type="match status" value="1"/>
</dbReference>
<evidence type="ECO:0000313" key="3">
    <source>
        <dbReference type="EMBL" id="SUZ79292.1"/>
    </source>
</evidence>
<keyword evidence="1" id="KW-1133">Transmembrane helix</keyword>
<dbReference type="PANTHER" id="PTHR12879">
    <property type="entry name" value="SPHINGOLIPID DELTA 4 DESATURASE/C-4 HYDROXYLASE PROTEIN DES2"/>
    <property type="match status" value="1"/>
</dbReference>
<dbReference type="AlphaFoldDB" id="A0A381QIY9"/>
<feature type="domain" description="Fatty acid desaturase" evidence="2">
    <location>
        <begin position="59"/>
        <end position="295"/>
    </location>
</feature>
<gene>
    <name evidence="3" type="ORF">METZ01_LOCUS32146</name>
</gene>
<accession>A0A381QIY9</accession>
<keyword evidence="1" id="KW-0812">Transmembrane</keyword>